<dbReference type="AlphaFoldDB" id="A0A382N121"/>
<protein>
    <submittedName>
        <fullName evidence="1">Uncharacterized protein</fullName>
    </submittedName>
</protein>
<evidence type="ECO:0000313" key="1">
    <source>
        <dbReference type="EMBL" id="SVC54726.1"/>
    </source>
</evidence>
<gene>
    <name evidence="1" type="ORF">METZ01_LOCUS307580</name>
</gene>
<accession>A0A382N121</accession>
<sequence length="50" mass="5863">MHNLISFNQLAGSKHTFDTENDKIADYYECIVECEADQYTCKRVCRDVLM</sequence>
<name>A0A382N121_9ZZZZ</name>
<organism evidence="1">
    <name type="scientific">marine metagenome</name>
    <dbReference type="NCBI Taxonomy" id="408172"/>
    <lineage>
        <taxon>unclassified sequences</taxon>
        <taxon>metagenomes</taxon>
        <taxon>ecological metagenomes</taxon>
    </lineage>
</organism>
<dbReference type="EMBL" id="UINC01097209">
    <property type="protein sequence ID" value="SVC54726.1"/>
    <property type="molecule type" value="Genomic_DNA"/>
</dbReference>
<reference evidence="1" key="1">
    <citation type="submission" date="2018-05" db="EMBL/GenBank/DDBJ databases">
        <authorList>
            <person name="Lanie J.A."/>
            <person name="Ng W.-L."/>
            <person name="Kazmierczak K.M."/>
            <person name="Andrzejewski T.M."/>
            <person name="Davidsen T.M."/>
            <person name="Wayne K.J."/>
            <person name="Tettelin H."/>
            <person name="Glass J.I."/>
            <person name="Rusch D."/>
            <person name="Podicherti R."/>
            <person name="Tsui H.-C.T."/>
            <person name="Winkler M.E."/>
        </authorList>
    </citation>
    <scope>NUCLEOTIDE SEQUENCE</scope>
</reference>
<proteinExistence type="predicted"/>